<evidence type="ECO:0000256" key="4">
    <source>
        <dbReference type="ARBA" id="ARBA00022723"/>
    </source>
</evidence>
<protein>
    <submittedName>
        <fullName evidence="7">Polyprenyl synthetase family protein</fullName>
    </submittedName>
</protein>
<dbReference type="RefSeq" id="WP_160196041.1">
    <property type="nucleotide sequence ID" value="NZ_QXXA01000003.1"/>
</dbReference>
<keyword evidence="3 6" id="KW-0808">Transferase</keyword>
<name>A0A845QU43_9CLOT</name>
<sequence length="321" mass="37081">MNMFWDDYPQIKNELQDVNKIMIENVKTTEKYIEEPLTDLILSGGKMLRPAFLLLSSKFGNYNDKKHKNLAAVIEMLHMATLIHDDIIDESKLRRGNVTIQSKYGKDQAVYMGDYLFSKCFLMLSEDYSMENIKKISQSILKICIGEIRQHHFRFNKNVSLKRYLKIISGKTAALFAMSFTIGAKEADCDEKLSKKLGRIGYNIGMAFQIIDDILDYTANENIMGKSIKNDLKQGFFTLPLIYAILEGNNNLEDIIKKDSIDNQDVIEIINIVKNSDGIEKSKRLAIKYTNRAFKNIELLPESENKKIIYEITEKLLKRKY</sequence>
<comment type="similarity">
    <text evidence="2 6">Belongs to the FPP/GGPP synthase family.</text>
</comment>
<keyword evidence="8" id="KW-1185">Reference proteome</keyword>
<gene>
    <name evidence="7" type="ORF">D3Z33_01525</name>
</gene>
<keyword evidence="5" id="KW-0460">Magnesium</keyword>
<dbReference type="EMBL" id="QXXA01000003">
    <property type="protein sequence ID" value="NBI05530.1"/>
    <property type="molecule type" value="Genomic_DNA"/>
</dbReference>
<evidence type="ECO:0000256" key="1">
    <source>
        <dbReference type="ARBA" id="ARBA00001946"/>
    </source>
</evidence>
<dbReference type="Pfam" id="PF00348">
    <property type="entry name" value="polyprenyl_synt"/>
    <property type="match status" value="1"/>
</dbReference>
<dbReference type="SUPFAM" id="SSF48576">
    <property type="entry name" value="Terpenoid synthases"/>
    <property type="match status" value="1"/>
</dbReference>
<dbReference type="PROSITE" id="PS00723">
    <property type="entry name" value="POLYPRENYL_SYNTHASE_1"/>
    <property type="match status" value="1"/>
</dbReference>
<evidence type="ECO:0000256" key="5">
    <source>
        <dbReference type="ARBA" id="ARBA00022842"/>
    </source>
</evidence>
<dbReference type="OrthoDB" id="9805316at2"/>
<dbReference type="GO" id="GO:0046872">
    <property type="term" value="F:metal ion binding"/>
    <property type="evidence" value="ECO:0007669"/>
    <property type="project" value="UniProtKB-KW"/>
</dbReference>
<dbReference type="PANTHER" id="PTHR12001:SF69">
    <property type="entry name" value="ALL TRANS-POLYPRENYL-DIPHOSPHATE SYNTHASE PDSS1"/>
    <property type="match status" value="1"/>
</dbReference>
<dbReference type="AlphaFoldDB" id="A0A845QU43"/>
<proteinExistence type="inferred from homology"/>
<evidence type="ECO:0000256" key="3">
    <source>
        <dbReference type="ARBA" id="ARBA00022679"/>
    </source>
</evidence>
<dbReference type="PANTHER" id="PTHR12001">
    <property type="entry name" value="GERANYLGERANYL PYROPHOSPHATE SYNTHASE"/>
    <property type="match status" value="1"/>
</dbReference>
<accession>A0A845QU43</accession>
<evidence type="ECO:0000313" key="8">
    <source>
        <dbReference type="Proteomes" id="UP000467132"/>
    </source>
</evidence>
<dbReference type="PROSITE" id="PS00444">
    <property type="entry name" value="POLYPRENYL_SYNTHASE_2"/>
    <property type="match status" value="1"/>
</dbReference>
<dbReference type="InterPro" id="IPR033749">
    <property type="entry name" value="Polyprenyl_synt_CS"/>
</dbReference>
<comment type="caution">
    <text evidence="7">The sequence shown here is derived from an EMBL/GenBank/DDBJ whole genome shotgun (WGS) entry which is preliminary data.</text>
</comment>
<dbReference type="SFLD" id="SFLDS00005">
    <property type="entry name" value="Isoprenoid_Synthase_Type_I"/>
    <property type="match status" value="1"/>
</dbReference>
<evidence type="ECO:0000313" key="7">
    <source>
        <dbReference type="EMBL" id="NBI05530.1"/>
    </source>
</evidence>
<dbReference type="InterPro" id="IPR008949">
    <property type="entry name" value="Isoprenoid_synthase_dom_sf"/>
</dbReference>
<dbReference type="GO" id="GO:0008299">
    <property type="term" value="P:isoprenoid biosynthetic process"/>
    <property type="evidence" value="ECO:0007669"/>
    <property type="project" value="InterPro"/>
</dbReference>
<dbReference type="Proteomes" id="UP000467132">
    <property type="component" value="Unassembled WGS sequence"/>
</dbReference>
<evidence type="ECO:0000256" key="6">
    <source>
        <dbReference type="RuleBase" id="RU004466"/>
    </source>
</evidence>
<dbReference type="CDD" id="cd00685">
    <property type="entry name" value="Trans_IPPS_HT"/>
    <property type="match status" value="1"/>
</dbReference>
<keyword evidence="4" id="KW-0479">Metal-binding</keyword>
<reference evidence="7 8" key="1">
    <citation type="submission" date="2018-08" db="EMBL/GenBank/DDBJ databases">
        <title>Murine metabolic-syndrome-specific gut microbial biobank.</title>
        <authorList>
            <person name="Liu C."/>
        </authorList>
    </citation>
    <scope>NUCLEOTIDE SEQUENCE [LARGE SCALE GENOMIC DNA]</scope>
    <source>
        <strain evidence="7 8">583</strain>
    </source>
</reference>
<organism evidence="7 8">
    <name type="scientific">Senegalia massiliensis</name>
    <dbReference type="NCBI Taxonomy" id="1720316"/>
    <lineage>
        <taxon>Bacteria</taxon>
        <taxon>Bacillati</taxon>
        <taxon>Bacillota</taxon>
        <taxon>Clostridia</taxon>
        <taxon>Eubacteriales</taxon>
        <taxon>Clostridiaceae</taxon>
        <taxon>Senegalia</taxon>
    </lineage>
</organism>
<dbReference type="GO" id="GO:0004659">
    <property type="term" value="F:prenyltransferase activity"/>
    <property type="evidence" value="ECO:0007669"/>
    <property type="project" value="InterPro"/>
</dbReference>
<comment type="cofactor">
    <cofactor evidence="1">
        <name>Mg(2+)</name>
        <dbReference type="ChEBI" id="CHEBI:18420"/>
    </cofactor>
</comment>
<evidence type="ECO:0000256" key="2">
    <source>
        <dbReference type="ARBA" id="ARBA00006706"/>
    </source>
</evidence>
<dbReference type="Gene3D" id="1.10.600.10">
    <property type="entry name" value="Farnesyl Diphosphate Synthase"/>
    <property type="match status" value="1"/>
</dbReference>
<dbReference type="InterPro" id="IPR000092">
    <property type="entry name" value="Polyprenyl_synt"/>
</dbReference>